<dbReference type="Pfam" id="PF01163">
    <property type="entry name" value="RIO1"/>
    <property type="match status" value="1"/>
</dbReference>
<keyword evidence="5" id="KW-0418">Kinase</keyword>
<dbReference type="EC" id="2.7.11.1" evidence="1"/>
<dbReference type="InterPro" id="IPR011009">
    <property type="entry name" value="Kinase-like_dom_sf"/>
</dbReference>
<dbReference type="GO" id="GO:0004674">
    <property type="term" value="F:protein serine/threonine kinase activity"/>
    <property type="evidence" value="ECO:0007669"/>
    <property type="project" value="UniProtKB-KW"/>
</dbReference>
<protein>
    <recommendedName>
        <fullName evidence="1">non-specific serine/threonine protein kinase</fullName>
        <ecNumber evidence="1">2.7.11.1</ecNumber>
    </recommendedName>
</protein>
<keyword evidence="3" id="KW-0808">Transferase</keyword>
<evidence type="ECO:0000256" key="2">
    <source>
        <dbReference type="ARBA" id="ARBA00022527"/>
    </source>
</evidence>
<evidence type="ECO:0000256" key="5">
    <source>
        <dbReference type="ARBA" id="ARBA00022777"/>
    </source>
</evidence>
<dbReference type="SUPFAM" id="SSF56112">
    <property type="entry name" value="Protein kinase-like (PK-like)"/>
    <property type="match status" value="1"/>
</dbReference>
<dbReference type="GO" id="GO:0005524">
    <property type="term" value="F:ATP binding"/>
    <property type="evidence" value="ECO:0007669"/>
    <property type="project" value="UniProtKB-KW"/>
</dbReference>
<comment type="catalytic activity">
    <reaction evidence="7">
        <text>L-threonyl-[protein] + ATP = O-phospho-L-threonyl-[protein] + ADP + H(+)</text>
        <dbReference type="Rhea" id="RHEA:46608"/>
        <dbReference type="Rhea" id="RHEA-COMP:11060"/>
        <dbReference type="Rhea" id="RHEA-COMP:11605"/>
        <dbReference type="ChEBI" id="CHEBI:15378"/>
        <dbReference type="ChEBI" id="CHEBI:30013"/>
        <dbReference type="ChEBI" id="CHEBI:30616"/>
        <dbReference type="ChEBI" id="CHEBI:61977"/>
        <dbReference type="ChEBI" id="CHEBI:456216"/>
        <dbReference type="EC" id="2.7.11.1"/>
    </reaction>
</comment>
<evidence type="ECO:0000313" key="10">
    <source>
        <dbReference type="EMBL" id="QHT94267.1"/>
    </source>
</evidence>
<dbReference type="InterPro" id="IPR018934">
    <property type="entry name" value="RIO_dom"/>
</dbReference>
<keyword evidence="6" id="KW-0067">ATP-binding</keyword>
<name>A0A6C0IQU7_9ZZZZ</name>
<keyword evidence="4" id="KW-0547">Nucleotide-binding</keyword>
<evidence type="ECO:0000256" key="4">
    <source>
        <dbReference type="ARBA" id="ARBA00022741"/>
    </source>
</evidence>
<proteinExistence type="predicted"/>
<keyword evidence="2" id="KW-0723">Serine/threonine-protein kinase</keyword>
<feature type="domain" description="RIO-type" evidence="9">
    <location>
        <begin position="12"/>
        <end position="109"/>
    </location>
</feature>
<accession>A0A6C0IQU7</accession>
<evidence type="ECO:0000256" key="6">
    <source>
        <dbReference type="ARBA" id="ARBA00022840"/>
    </source>
</evidence>
<evidence type="ECO:0000256" key="1">
    <source>
        <dbReference type="ARBA" id="ARBA00012513"/>
    </source>
</evidence>
<reference evidence="10" key="1">
    <citation type="journal article" date="2020" name="Nature">
        <title>Giant virus diversity and host interactions through global metagenomics.</title>
        <authorList>
            <person name="Schulz F."/>
            <person name="Roux S."/>
            <person name="Paez-Espino D."/>
            <person name="Jungbluth S."/>
            <person name="Walsh D.A."/>
            <person name="Denef V.J."/>
            <person name="McMahon K.D."/>
            <person name="Konstantinidis K.T."/>
            <person name="Eloe-Fadrosh E.A."/>
            <person name="Kyrpides N.C."/>
            <person name="Woyke T."/>
        </authorList>
    </citation>
    <scope>NUCLEOTIDE SEQUENCE</scope>
    <source>
        <strain evidence="10">GVMAG-M-3300024258-28</strain>
    </source>
</reference>
<dbReference type="Gene3D" id="1.10.510.10">
    <property type="entry name" value="Transferase(Phosphotransferase) domain 1"/>
    <property type="match status" value="1"/>
</dbReference>
<organism evidence="10">
    <name type="scientific">viral metagenome</name>
    <dbReference type="NCBI Taxonomy" id="1070528"/>
    <lineage>
        <taxon>unclassified sequences</taxon>
        <taxon>metagenomes</taxon>
        <taxon>organismal metagenomes</taxon>
    </lineage>
</organism>
<evidence type="ECO:0000256" key="7">
    <source>
        <dbReference type="ARBA" id="ARBA00047899"/>
    </source>
</evidence>
<evidence type="ECO:0000256" key="3">
    <source>
        <dbReference type="ARBA" id="ARBA00022679"/>
    </source>
</evidence>
<dbReference type="AlphaFoldDB" id="A0A6C0IQU7"/>
<comment type="catalytic activity">
    <reaction evidence="8">
        <text>L-seryl-[protein] + ATP = O-phospho-L-seryl-[protein] + ADP + H(+)</text>
        <dbReference type="Rhea" id="RHEA:17989"/>
        <dbReference type="Rhea" id="RHEA-COMP:9863"/>
        <dbReference type="Rhea" id="RHEA-COMP:11604"/>
        <dbReference type="ChEBI" id="CHEBI:15378"/>
        <dbReference type="ChEBI" id="CHEBI:29999"/>
        <dbReference type="ChEBI" id="CHEBI:30616"/>
        <dbReference type="ChEBI" id="CHEBI:83421"/>
        <dbReference type="ChEBI" id="CHEBI:456216"/>
        <dbReference type="EC" id="2.7.11.1"/>
    </reaction>
</comment>
<evidence type="ECO:0000256" key="8">
    <source>
        <dbReference type="ARBA" id="ARBA00048679"/>
    </source>
</evidence>
<dbReference type="EMBL" id="MN740218">
    <property type="protein sequence ID" value="QHT94267.1"/>
    <property type="molecule type" value="Genomic_DNA"/>
</dbReference>
<evidence type="ECO:0000259" key="9">
    <source>
        <dbReference type="Pfam" id="PF01163"/>
    </source>
</evidence>
<sequence>MQSHFSKDNVLRNEYVLTHRLYNEGIPCPDVISYDETSKTLVLTKINGMSIADFYGDSDEATPTIIFDQIRDIIKELFIKHICYPDITGYNFMIDENEKVWIIDFGHAYVVSPTKPMDEFVIKFMNGHNAWNPEFR</sequence>